<dbReference type="AlphaFoldDB" id="A0A1N7PX44"/>
<evidence type="ECO:0000313" key="1">
    <source>
        <dbReference type="EMBL" id="SIT15142.1"/>
    </source>
</evidence>
<name>A0A1N7PX44_9BACT</name>
<dbReference type="STRING" id="477680.SAMN05421788_104134"/>
<evidence type="ECO:0000313" key="2">
    <source>
        <dbReference type="Proteomes" id="UP000186917"/>
    </source>
</evidence>
<reference evidence="2" key="1">
    <citation type="submission" date="2017-01" db="EMBL/GenBank/DDBJ databases">
        <authorList>
            <person name="Varghese N."/>
            <person name="Submissions S."/>
        </authorList>
    </citation>
    <scope>NUCLEOTIDE SEQUENCE [LARGE SCALE GENOMIC DNA]</scope>
    <source>
        <strain evidence="2">DSM 21054</strain>
    </source>
</reference>
<dbReference type="EMBL" id="FTOR01000004">
    <property type="protein sequence ID" value="SIT15142.1"/>
    <property type="molecule type" value="Genomic_DNA"/>
</dbReference>
<proteinExistence type="predicted"/>
<accession>A0A1N7PX44</accession>
<gene>
    <name evidence="1" type="ORF">SAMN05421788_104134</name>
</gene>
<sequence>MLILMASGAVAQAPKVVADCTITFNVNIANSDGTAEHATKTLYLKGSETRSDLVSPTFQQTTFYDGKKEEAVILRELGGNKYMSRLNAAQWKEQNKRYEGMQVTLGNETKTILGYECKKAEVKLKDGSVLNMFYAVAITPSVSENTYQFKGIPGFVLEYESQTEKGNKISFSATVINLSPVPASKFQIPTTGYRIL</sequence>
<protein>
    <submittedName>
        <fullName evidence="1">GLPGLI family protein</fullName>
    </submittedName>
</protein>
<organism evidence="1 2">
    <name type="scientific">Filimonas lacunae</name>
    <dbReference type="NCBI Taxonomy" id="477680"/>
    <lineage>
        <taxon>Bacteria</taxon>
        <taxon>Pseudomonadati</taxon>
        <taxon>Bacteroidota</taxon>
        <taxon>Chitinophagia</taxon>
        <taxon>Chitinophagales</taxon>
        <taxon>Chitinophagaceae</taxon>
        <taxon>Filimonas</taxon>
    </lineage>
</organism>
<dbReference type="Proteomes" id="UP000186917">
    <property type="component" value="Unassembled WGS sequence"/>
</dbReference>
<keyword evidence="2" id="KW-1185">Reference proteome</keyword>